<proteinExistence type="predicted"/>
<reference evidence="1" key="1">
    <citation type="journal article" date="2021" name="PeerJ">
        <title>Extensive microbial diversity within the chicken gut microbiome revealed by metagenomics and culture.</title>
        <authorList>
            <person name="Gilroy R."/>
            <person name="Ravi A."/>
            <person name="Getino M."/>
            <person name="Pursley I."/>
            <person name="Horton D.L."/>
            <person name="Alikhan N.F."/>
            <person name="Baker D."/>
            <person name="Gharbi K."/>
            <person name="Hall N."/>
            <person name="Watson M."/>
            <person name="Adriaenssens E.M."/>
            <person name="Foster-Nyarko E."/>
            <person name="Jarju S."/>
            <person name="Secka A."/>
            <person name="Antonio M."/>
            <person name="Oren A."/>
            <person name="Chaudhuri R.R."/>
            <person name="La Ragione R."/>
            <person name="Hildebrand F."/>
            <person name="Pallen M.J."/>
        </authorList>
    </citation>
    <scope>NUCLEOTIDE SEQUENCE</scope>
    <source>
        <strain evidence="1">CHK185-1770</strain>
    </source>
</reference>
<organism evidence="1 2">
    <name type="scientific">Candidatus Acutalibacter pullicola</name>
    <dbReference type="NCBI Taxonomy" id="2838417"/>
    <lineage>
        <taxon>Bacteria</taxon>
        <taxon>Bacillati</taxon>
        <taxon>Bacillota</taxon>
        <taxon>Clostridia</taxon>
        <taxon>Eubacteriales</taxon>
        <taxon>Acutalibacteraceae</taxon>
        <taxon>Acutalibacter</taxon>
    </lineage>
</organism>
<evidence type="ECO:0000313" key="2">
    <source>
        <dbReference type="Proteomes" id="UP000826793"/>
    </source>
</evidence>
<protein>
    <recommendedName>
        <fullName evidence="3">PHP domain-containing protein</fullName>
    </recommendedName>
</protein>
<dbReference type="PANTHER" id="PTHR42924:SF3">
    <property type="entry name" value="POLYMERASE_HISTIDINOL PHOSPHATASE N-TERMINAL DOMAIN-CONTAINING PROTEIN"/>
    <property type="match status" value="1"/>
</dbReference>
<dbReference type="GO" id="GO:0004534">
    <property type="term" value="F:5'-3' RNA exonuclease activity"/>
    <property type="evidence" value="ECO:0007669"/>
    <property type="project" value="TreeGrafter"/>
</dbReference>
<dbReference type="Proteomes" id="UP000826793">
    <property type="component" value="Unassembled WGS sequence"/>
</dbReference>
<reference evidence="1" key="2">
    <citation type="submission" date="2021-04" db="EMBL/GenBank/DDBJ databases">
        <authorList>
            <person name="Gilroy R."/>
        </authorList>
    </citation>
    <scope>NUCLEOTIDE SEQUENCE</scope>
    <source>
        <strain evidence="1">CHK185-1770</strain>
    </source>
</reference>
<gene>
    <name evidence="1" type="ORF">H9710_00570</name>
</gene>
<dbReference type="EMBL" id="DWXG01000004">
    <property type="protein sequence ID" value="HJB97057.1"/>
    <property type="molecule type" value="Genomic_DNA"/>
</dbReference>
<sequence length="259" mass="29242">MDSKRREAFPYRYELHCHTNWCSRCAHNSPQELAQAYWEKGYAGMVITDHFLLGSTAVDPNLSWEEKARRYNAPQEAVNRWAQEHGYDFQAFFGLEHQYGGGKEVLTYGIDLEFLLAHPDLHLLPLPAYAAAVHQGGGWIAMAHPFREEPYIDPTIQPQPACLDGAEAFNYGNRTDRENQRAVAFIRQHHIVPTSGGDVHSIADPGLGQAGIALRQRARSSQDLVQALREGNYCLLIRGEWVLPDEVLAGTPKLWADHR</sequence>
<dbReference type="SUPFAM" id="SSF89550">
    <property type="entry name" value="PHP domain-like"/>
    <property type="match status" value="1"/>
</dbReference>
<dbReference type="AlphaFoldDB" id="A0A9D2MUQ2"/>
<evidence type="ECO:0000313" key="1">
    <source>
        <dbReference type="EMBL" id="HJB97057.1"/>
    </source>
</evidence>
<dbReference type="Gene3D" id="3.20.20.140">
    <property type="entry name" value="Metal-dependent hydrolases"/>
    <property type="match status" value="1"/>
</dbReference>
<dbReference type="InterPro" id="IPR052018">
    <property type="entry name" value="PHP_domain"/>
</dbReference>
<name>A0A9D2MUQ2_9FIRM</name>
<accession>A0A9D2MUQ2</accession>
<evidence type="ECO:0008006" key="3">
    <source>
        <dbReference type="Google" id="ProtNLM"/>
    </source>
</evidence>
<dbReference type="PANTHER" id="PTHR42924">
    <property type="entry name" value="EXONUCLEASE"/>
    <property type="match status" value="1"/>
</dbReference>
<dbReference type="GO" id="GO:0035312">
    <property type="term" value="F:5'-3' DNA exonuclease activity"/>
    <property type="evidence" value="ECO:0007669"/>
    <property type="project" value="TreeGrafter"/>
</dbReference>
<comment type="caution">
    <text evidence="1">The sequence shown here is derived from an EMBL/GenBank/DDBJ whole genome shotgun (WGS) entry which is preliminary data.</text>
</comment>
<dbReference type="InterPro" id="IPR016195">
    <property type="entry name" value="Pol/histidinol_Pase-like"/>
</dbReference>